<keyword evidence="2" id="KW-0812">Transmembrane</keyword>
<dbReference type="Proteomes" id="UP001243276">
    <property type="component" value="Segment"/>
</dbReference>
<reference evidence="3" key="1">
    <citation type="submission" date="2023-03" db="EMBL/GenBank/DDBJ databases">
        <authorList>
            <person name="Adamson A.J."/>
            <person name="Baker B.A."/>
            <person name="Galadyk N."/>
            <person name="Joshi D.H."/>
            <person name="Kistler H.E."/>
            <person name="Roberts S.M."/>
            <person name="Saint K.A."/>
            <person name="Sunnen C.N."/>
            <person name="Garlena R.A."/>
            <person name="Russell D.A."/>
            <person name="Pope W.H."/>
            <person name="Jacobs-Sera D."/>
            <person name="Hatfull G.F."/>
        </authorList>
    </citation>
    <scope>NUCLEOTIDE SEQUENCE</scope>
</reference>
<feature type="region of interest" description="Disordered" evidence="1">
    <location>
        <begin position="152"/>
        <end position="171"/>
    </location>
</feature>
<organism evidence="3 4">
    <name type="scientific">Gordonia phage Commandaria</name>
    <dbReference type="NCBI Taxonomy" id="3038364"/>
    <lineage>
        <taxon>Viruses</taxon>
        <taxon>Duplodnaviria</taxon>
        <taxon>Heunggongvirae</taxon>
        <taxon>Uroviricota</taxon>
        <taxon>Caudoviricetes</taxon>
        <taxon>Zierdtviridae</taxon>
        <taxon>Emilbogenvirinae</taxon>
        <taxon>Commandariavirus</taxon>
        <taxon>Commandariavirus commandaria</taxon>
    </lineage>
</organism>
<name>A0AAF0GI28_9CAUD</name>
<dbReference type="RefSeq" id="YP_010842841.1">
    <property type="nucleotide sequence ID" value="NC_079146.1"/>
</dbReference>
<feature type="transmembrane region" description="Helical" evidence="2">
    <location>
        <begin position="123"/>
        <end position="141"/>
    </location>
</feature>
<keyword evidence="4" id="KW-1185">Reference proteome</keyword>
<accession>A0AAF0GI28</accession>
<evidence type="ECO:0000256" key="2">
    <source>
        <dbReference type="SAM" id="Phobius"/>
    </source>
</evidence>
<protein>
    <submittedName>
        <fullName evidence="3">Uncharacterized protein</fullName>
    </submittedName>
</protein>
<dbReference type="EMBL" id="OQ709208">
    <property type="protein sequence ID" value="WGH20834.1"/>
    <property type="molecule type" value="Genomic_DNA"/>
</dbReference>
<evidence type="ECO:0000313" key="4">
    <source>
        <dbReference type="Proteomes" id="UP001243276"/>
    </source>
</evidence>
<evidence type="ECO:0000256" key="1">
    <source>
        <dbReference type="SAM" id="MobiDB-lite"/>
    </source>
</evidence>
<dbReference type="KEGG" id="vg:80560604"/>
<keyword evidence="2" id="KW-1133">Transmembrane helix</keyword>
<feature type="transmembrane region" description="Helical" evidence="2">
    <location>
        <begin position="63"/>
        <end position="81"/>
    </location>
</feature>
<dbReference type="GeneID" id="80560604"/>
<proteinExistence type="predicted"/>
<evidence type="ECO:0000313" key="3">
    <source>
        <dbReference type="EMBL" id="WGH20834.1"/>
    </source>
</evidence>
<gene>
    <name evidence="3" type="primary">51</name>
</gene>
<sequence length="171" mass="18811">MLFVLRGWLPRTGDWTPLIPVQVRAVILALWALEPISRGIDYVTGDKPGITASLTKIEQAFPIQVWGLLCLLSGIMVLVGFAGRWRRLAILGLYFAGATYFALGCGFAHAVFERGGDGFRTPVMFFVFALTYWAAAIGYVISRPPELIVIEDNDSDPDTKVPDGSPTADYR</sequence>
<keyword evidence="2" id="KW-0472">Membrane</keyword>
<feature type="transmembrane region" description="Helical" evidence="2">
    <location>
        <begin position="88"/>
        <end position="111"/>
    </location>
</feature>